<evidence type="ECO:0000259" key="3">
    <source>
        <dbReference type="Pfam" id="PF07364"/>
    </source>
</evidence>
<keyword evidence="1" id="KW-0482">Metalloprotease</keyword>
<organism evidence="4 5">
    <name type="scientific">Pseudooceanicola albus</name>
    <dbReference type="NCBI Taxonomy" id="2692189"/>
    <lineage>
        <taxon>Bacteria</taxon>
        <taxon>Pseudomonadati</taxon>
        <taxon>Pseudomonadota</taxon>
        <taxon>Alphaproteobacteria</taxon>
        <taxon>Rhodobacterales</taxon>
        <taxon>Paracoccaceae</taxon>
        <taxon>Pseudooceanicola</taxon>
    </lineage>
</organism>
<evidence type="ECO:0000313" key="4">
    <source>
        <dbReference type="EMBL" id="MXN18505.1"/>
    </source>
</evidence>
<dbReference type="GO" id="GO:0046872">
    <property type="term" value="F:metal ion binding"/>
    <property type="evidence" value="ECO:0007669"/>
    <property type="project" value="UniProtKB-KW"/>
</dbReference>
<dbReference type="PIRSF" id="PIRSF012702">
    <property type="entry name" value="UCP012702"/>
    <property type="match status" value="1"/>
</dbReference>
<keyword evidence="1" id="KW-0378">Hydrolase</keyword>
<name>A0A6L7G2Z8_9RHOB</name>
<dbReference type="GO" id="GO:0006508">
    <property type="term" value="P:proteolysis"/>
    <property type="evidence" value="ECO:0007669"/>
    <property type="project" value="UniProtKB-KW"/>
</dbReference>
<feature type="domain" description="Microcystin LR degradation protein MlrC C-terminal" evidence="2">
    <location>
        <begin position="287"/>
        <end position="448"/>
    </location>
</feature>
<evidence type="ECO:0000259" key="2">
    <source>
        <dbReference type="Pfam" id="PF07171"/>
    </source>
</evidence>
<comment type="caution">
    <text evidence="4">The sequence shown here is derived from an EMBL/GenBank/DDBJ whole genome shotgun (WGS) entry which is preliminary data.</text>
</comment>
<comment type="function">
    <text evidence="1">Involved in peptidolytic degradation of cyclic heptapeptide hepatotoxin microcystin (MC).</text>
</comment>
<reference evidence="4 5" key="1">
    <citation type="submission" date="2019-12" db="EMBL/GenBank/DDBJ databases">
        <authorList>
            <person name="Li M."/>
        </authorList>
    </citation>
    <scope>NUCLEOTIDE SEQUENCE [LARGE SCALE GENOMIC DNA]</scope>
    <source>
        <strain evidence="4 5">GBMRC 2024</strain>
    </source>
</reference>
<dbReference type="InterPro" id="IPR009197">
    <property type="entry name" value="MlrC"/>
</dbReference>
<evidence type="ECO:0000313" key="5">
    <source>
        <dbReference type="Proteomes" id="UP000477911"/>
    </source>
</evidence>
<sequence length="489" mass="51762">MRIATGGLHTECSTGNPLIQTEADFTVLEGADLPDAMGLLPDPEVTLLGLLHARSVPGGPVAAATYRAFRDRFLTQLSAVLPVDGVLLLMHGAVHVEGMQDAEGDWIGAVRALIGPEVPLAVAYDLHGNVTQPILDAIDIFAAYRTAPHEDVTETRNRARTLLVDHLKGGPRPMVGWTPVPVLLPGERSSTRVAPAAGIYARLPEEDRGAGVLDANMMVGYVWADTPRATACAVVTGTDPAAMQAASDRLAGAWWEARDSFGFDVTTAPLSECLDLAMAVTTGPVILADSGDNPTGGGVGDRADVLAAMLARGLTGAVFAGIADAPTSLAAHAAGAGAVIPVRIGNAFGSDGPVVTAQAEVLAVLGQPEARSVEALLRIDGLRVIVTQRRRPFHDLKDFRRFGLEPAELPMLVVKSGYLSPDLSPLAAPALMALTEGAVNQDIESLPNRLRPVPSWPFQRQFDWQPYFRLSARAEMTVNRQELPYGQID</sequence>
<accession>A0A6L7G2Z8</accession>
<comment type="similarity">
    <text evidence="1">Belongs to the peptidase M81 family.</text>
</comment>
<dbReference type="Pfam" id="PF07364">
    <property type="entry name" value="DUF1485"/>
    <property type="match status" value="1"/>
</dbReference>
<proteinExistence type="inferred from homology"/>
<comment type="cofactor">
    <cofactor evidence="1">
        <name>Zn(2+)</name>
        <dbReference type="ChEBI" id="CHEBI:29105"/>
    </cofactor>
    <text evidence="1">Binds 1 zinc ion per subunit.</text>
</comment>
<gene>
    <name evidence="4" type="ORF">GR170_11715</name>
</gene>
<keyword evidence="5" id="KW-1185">Reference proteome</keyword>
<dbReference type="Pfam" id="PF07171">
    <property type="entry name" value="MlrC_C"/>
    <property type="match status" value="1"/>
</dbReference>
<dbReference type="GO" id="GO:0008237">
    <property type="term" value="F:metallopeptidase activity"/>
    <property type="evidence" value="ECO:0007669"/>
    <property type="project" value="UniProtKB-KW"/>
</dbReference>
<dbReference type="Proteomes" id="UP000477911">
    <property type="component" value="Unassembled WGS sequence"/>
</dbReference>
<feature type="domain" description="Microcystin LR degradation protein MlrC N-terminal" evidence="3">
    <location>
        <begin position="2"/>
        <end position="278"/>
    </location>
</feature>
<dbReference type="EMBL" id="WUMU01000013">
    <property type="protein sequence ID" value="MXN18505.1"/>
    <property type="molecule type" value="Genomic_DNA"/>
</dbReference>
<dbReference type="AlphaFoldDB" id="A0A6L7G2Z8"/>
<evidence type="ECO:0000256" key="1">
    <source>
        <dbReference type="PIRNR" id="PIRNR012702"/>
    </source>
</evidence>
<dbReference type="InterPro" id="IPR010799">
    <property type="entry name" value="MlrC_C"/>
</dbReference>
<protein>
    <recommendedName>
        <fullName evidence="1">Microcystinase C</fullName>
        <shortName evidence="1">MlrC</shortName>
    </recommendedName>
</protein>
<keyword evidence="1" id="KW-0479">Metal-binding</keyword>
<keyword evidence="1" id="KW-0645">Protease</keyword>
<dbReference type="InterPro" id="IPR015995">
    <property type="entry name" value="MlrC_N"/>
</dbReference>